<dbReference type="InterPro" id="IPR003423">
    <property type="entry name" value="OMP_efflux"/>
</dbReference>
<evidence type="ECO:0000256" key="6">
    <source>
        <dbReference type="ARBA" id="ARBA00023136"/>
    </source>
</evidence>
<keyword evidence="3" id="KW-0813">Transport</keyword>
<organism evidence="9 10">
    <name type="scientific">Hymenobacter endophyticus</name>
    <dbReference type="NCBI Taxonomy" id="3076335"/>
    <lineage>
        <taxon>Bacteria</taxon>
        <taxon>Pseudomonadati</taxon>
        <taxon>Bacteroidota</taxon>
        <taxon>Cytophagia</taxon>
        <taxon>Cytophagales</taxon>
        <taxon>Hymenobacteraceae</taxon>
        <taxon>Hymenobacter</taxon>
    </lineage>
</organism>
<keyword evidence="5" id="KW-0812">Transmembrane</keyword>
<accession>A0ABU3TKQ9</accession>
<evidence type="ECO:0000256" key="1">
    <source>
        <dbReference type="ARBA" id="ARBA00004442"/>
    </source>
</evidence>
<keyword evidence="4" id="KW-1134">Transmembrane beta strand</keyword>
<proteinExistence type="inferred from homology"/>
<dbReference type="SUPFAM" id="SSF56954">
    <property type="entry name" value="Outer membrane efflux proteins (OEP)"/>
    <property type="match status" value="1"/>
</dbReference>
<sequence>MRIPRVMLLLCLVLTSAGYAQTLSLPEAISKASANYGSLKAKESYRQAAEATVQERKRDYLPDLRLSAQQAYGTVNGQHGPLYGFGGLGVASTALPLPQQDWNAGFGALYLANVNWDVFTFGRVRQRTKVAESEALRAQHELEQAQFEHQVRVAATYLNLLTAQRLLRTREANLARARVFKTTTVARTKSGLVAGVDSSLAAAEVSNARTELLKTRDLELDKSKALAVLMGVPYAAFQLDSAFITHTPAGAASLTAVDPAHPVLRQQQSRIAKSEQETQLQRKLPHPTVSLFGVVQGRGSGFEANYPQDQTAFSRGYADGVGIGRVNYLTGLGMSWNLTSYARNSPKVKAQQLQTQGLQQEMELTQQELQAQSALADAQLANAVANQQEAGVQVKAAAAAYRQKTALYKNGLTTIVDVTQTLYTLSRAESEQQIAHANVWQALLLKAAAVGDLSLLLNQITTAR</sequence>
<keyword evidence="8" id="KW-0732">Signal</keyword>
<dbReference type="EMBL" id="JAWDJT010000012">
    <property type="protein sequence ID" value="MDU0371962.1"/>
    <property type="molecule type" value="Genomic_DNA"/>
</dbReference>
<evidence type="ECO:0000256" key="7">
    <source>
        <dbReference type="ARBA" id="ARBA00023237"/>
    </source>
</evidence>
<dbReference type="Pfam" id="PF02321">
    <property type="entry name" value="OEP"/>
    <property type="match status" value="1"/>
</dbReference>
<evidence type="ECO:0000256" key="4">
    <source>
        <dbReference type="ARBA" id="ARBA00022452"/>
    </source>
</evidence>
<comment type="similarity">
    <text evidence="2">Belongs to the outer membrane factor (OMF) (TC 1.B.17) family.</text>
</comment>
<evidence type="ECO:0000256" key="5">
    <source>
        <dbReference type="ARBA" id="ARBA00022692"/>
    </source>
</evidence>
<feature type="signal peptide" evidence="8">
    <location>
        <begin position="1"/>
        <end position="20"/>
    </location>
</feature>
<evidence type="ECO:0000256" key="3">
    <source>
        <dbReference type="ARBA" id="ARBA00022448"/>
    </source>
</evidence>
<comment type="caution">
    <text evidence="9">The sequence shown here is derived from an EMBL/GenBank/DDBJ whole genome shotgun (WGS) entry which is preliminary data.</text>
</comment>
<name>A0ABU3TKQ9_9BACT</name>
<comment type="subcellular location">
    <subcellularLocation>
        <location evidence="1">Cell outer membrane</location>
    </subcellularLocation>
</comment>
<evidence type="ECO:0000313" key="10">
    <source>
        <dbReference type="Proteomes" id="UP001250698"/>
    </source>
</evidence>
<keyword evidence="10" id="KW-1185">Reference proteome</keyword>
<evidence type="ECO:0000256" key="2">
    <source>
        <dbReference type="ARBA" id="ARBA00007613"/>
    </source>
</evidence>
<keyword evidence="6" id="KW-0472">Membrane</keyword>
<feature type="chain" id="PRO_5045766573" evidence="8">
    <location>
        <begin position="21"/>
        <end position="464"/>
    </location>
</feature>
<dbReference type="Proteomes" id="UP001250698">
    <property type="component" value="Unassembled WGS sequence"/>
</dbReference>
<dbReference type="InterPro" id="IPR051906">
    <property type="entry name" value="TolC-like"/>
</dbReference>
<evidence type="ECO:0000313" key="9">
    <source>
        <dbReference type="EMBL" id="MDU0371962.1"/>
    </source>
</evidence>
<dbReference type="PANTHER" id="PTHR30026">
    <property type="entry name" value="OUTER MEMBRANE PROTEIN TOLC"/>
    <property type="match status" value="1"/>
</dbReference>
<keyword evidence="7" id="KW-0998">Cell outer membrane</keyword>
<reference evidence="9 10" key="1">
    <citation type="submission" date="2023-10" db="EMBL/GenBank/DDBJ databases">
        <title>Hymenobacter endophyticus sp. nov., an isolate from the leaf tissues of wheat.</title>
        <authorList>
            <person name="Dai Y."/>
        </authorList>
    </citation>
    <scope>NUCLEOTIDE SEQUENCE [LARGE SCALE GENOMIC DNA]</scope>
    <source>
        <strain evidence="9 10">ZK17L-C2</strain>
    </source>
</reference>
<gene>
    <name evidence="9" type="ORF">ROI90_16275</name>
</gene>
<protein>
    <submittedName>
        <fullName evidence="9">TolC family protein</fullName>
    </submittedName>
</protein>
<evidence type="ECO:0000256" key="8">
    <source>
        <dbReference type="SAM" id="SignalP"/>
    </source>
</evidence>
<dbReference type="PANTHER" id="PTHR30026:SF20">
    <property type="entry name" value="OUTER MEMBRANE PROTEIN TOLC"/>
    <property type="match status" value="1"/>
</dbReference>
<dbReference type="RefSeq" id="WP_315999420.1">
    <property type="nucleotide sequence ID" value="NZ_JAWDJT010000012.1"/>
</dbReference>
<dbReference type="Gene3D" id="1.20.1600.10">
    <property type="entry name" value="Outer membrane efflux proteins (OEP)"/>
    <property type="match status" value="1"/>
</dbReference>